<dbReference type="PROSITE" id="PS51375">
    <property type="entry name" value="PPR"/>
    <property type="match status" value="2"/>
</dbReference>
<dbReference type="FunFam" id="1.25.40.10:FF:000090">
    <property type="entry name" value="Pentatricopeptide repeat-containing protein, chloroplastic"/>
    <property type="match status" value="1"/>
</dbReference>
<evidence type="ECO:0000256" key="1">
    <source>
        <dbReference type="ARBA" id="ARBA00022737"/>
    </source>
</evidence>
<dbReference type="Pfam" id="PF13041">
    <property type="entry name" value="PPR_2"/>
    <property type="match status" value="2"/>
</dbReference>
<dbReference type="InterPro" id="IPR002885">
    <property type="entry name" value="PPR_rpt"/>
</dbReference>
<dbReference type="Pfam" id="PF01535">
    <property type="entry name" value="PPR"/>
    <property type="match status" value="2"/>
</dbReference>
<reference evidence="3 4" key="1">
    <citation type="submission" date="2019-09" db="EMBL/GenBank/DDBJ databases">
        <title>A chromosome-level genome assembly of the Chinese tupelo Nyssa sinensis.</title>
        <authorList>
            <person name="Yang X."/>
            <person name="Kang M."/>
            <person name="Yang Y."/>
            <person name="Xiong H."/>
            <person name="Wang M."/>
            <person name="Zhang Z."/>
            <person name="Wang Z."/>
            <person name="Wu H."/>
            <person name="Ma T."/>
            <person name="Liu J."/>
            <person name="Xi Z."/>
        </authorList>
    </citation>
    <scope>NUCLEOTIDE SEQUENCE [LARGE SCALE GENOMIC DNA]</scope>
    <source>
        <strain evidence="3">J267</strain>
        <tissue evidence="3">Leaf</tissue>
    </source>
</reference>
<feature type="repeat" description="PPR" evidence="2">
    <location>
        <begin position="177"/>
        <end position="211"/>
    </location>
</feature>
<dbReference type="Pfam" id="PF20431">
    <property type="entry name" value="E_motif"/>
    <property type="match status" value="1"/>
</dbReference>
<accession>A0A5J5A023</accession>
<proteinExistence type="predicted"/>
<dbReference type="PANTHER" id="PTHR24015:SF1728">
    <property type="entry name" value="PENTACOTRIPEPTIDE-REPEAT REGION OF PRORP DOMAIN-CONTAINING PROTEIN"/>
    <property type="match status" value="1"/>
</dbReference>
<evidence type="ECO:0000313" key="4">
    <source>
        <dbReference type="Proteomes" id="UP000325577"/>
    </source>
</evidence>
<organism evidence="3 4">
    <name type="scientific">Nyssa sinensis</name>
    <dbReference type="NCBI Taxonomy" id="561372"/>
    <lineage>
        <taxon>Eukaryota</taxon>
        <taxon>Viridiplantae</taxon>
        <taxon>Streptophyta</taxon>
        <taxon>Embryophyta</taxon>
        <taxon>Tracheophyta</taxon>
        <taxon>Spermatophyta</taxon>
        <taxon>Magnoliopsida</taxon>
        <taxon>eudicotyledons</taxon>
        <taxon>Gunneridae</taxon>
        <taxon>Pentapetalae</taxon>
        <taxon>asterids</taxon>
        <taxon>Cornales</taxon>
        <taxon>Nyssaceae</taxon>
        <taxon>Nyssa</taxon>
    </lineage>
</organism>
<dbReference type="GO" id="GO:0003723">
    <property type="term" value="F:RNA binding"/>
    <property type="evidence" value="ECO:0007669"/>
    <property type="project" value="InterPro"/>
</dbReference>
<protein>
    <recommendedName>
        <fullName evidence="5">Pentacotripeptide-repeat region of PRORP domain-containing protein</fullName>
    </recommendedName>
</protein>
<dbReference type="AlphaFoldDB" id="A0A5J5A023"/>
<dbReference type="EMBL" id="CM018047">
    <property type="protein sequence ID" value="KAA8522707.1"/>
    <property type="molecule type" value="Genomic_DNA"/>
</dbReference>
<dbReference type="InterPro" id="IPR011990">
    <property type="entry name" value="TPR-like_helical_dom_sf"/>
</dbReference>
<evidence type="ECO:0008006" key="5">
    <source>
        <dbReference type="Google" id="ProtNLM"/>
    </source>
</evidence>
<keyword evidence="1" id="KW-0677">Repeat</keyword>
<dbReference type="Gene3D" id="1.25.40.10">
    <property type="entry name" value="Tetratricopeptide repeat domain"/>
    <property type="match status" value="3"/>
</dbReference>
<gene>
    <name evidence="3" type="ORF">F0562_009131</name>
</gene>
<dbReference type="OrthoDB" id="185373at2759"/>
<dbReference type="NCBIfam" id="TIGR00756">
    <property type="entry name" value="PPR"/>
    <property type="match status" value="3"/>
</dbReference>
<dbReference type="FunFam" id="1.25.40.10:FF:000351">
    <property type="entry name" value="Pentatricopeptide repeat-containing protein"/>
    <property type="match status" value="1"/>
</dbReference>
<dbReference type="GO" id="GO:0009451">
    <property type="term" value="P:RNA modification"/>
    <property type="evidence" value="ECO:0007669"/>
    <property type="project" value="InterPro"/>
</dbReference>
<evidence type="ECO:0000313" key="3">
    <source>
        <dbReference type="EMBL" id="KAA8522707.1"/>
    </source>
</evidence>
<evidence type="ECO:0000256" key="2">
    <source>
        <dbReference type="PROSITE-ProRule" id="PRU00708"/>
    </source>
</evidence>
<dbReference type="PANTHER" id="PTHR24015">
    <property type="entry name" value="OS07G0578800 PROTEIN-RELATED"/>
    <property type="match status" value="1"/>
</dbReference>
<feature type="repeat" description="PPR" evidence="2">
    <location>
        <begin position="75"/>
        <end position="109"/>
    </location>
</feature>
<sequence length="375" mass="41249">MYQQGLIPDCFTFVGVLGICTTVDYLQRGVELHCQTVKLNLDSTPFIGNVIITMYSKFNLIEEAKKAFKLIKEKDVISWNTIITAYSHCADYAKGLSVFKEMTKENSVRPDDFTYASVLTACGGLASIHHGRQIHAYLIRTRLDVDVGVGNALVNMYAKCGCIGHAYSVFNQMSCYNLVSWNSIIAGFGNHGLGGKALQLFKQMKDIGLEPDSVTFIGLLTACNHAGLVDEGQAYFNSMTEIYGITPDIEHFSCLIDLLGRAGRVNEAEKYMEKFPFGHDPVVLGSLLSACRLHGDVVTGERLARWLLKLPSVTTSPYVLLSNLYASDGLWDGAAEARKMLKGSGLRKEPGHSLIEVKGSVEKFTIEKGKGIYCL</sequence>
<dbReference type="InterPro" id="IPR046960">
    <property type="entry name" value="PPR_At4g14850-like_plant"/>
</dbReference>
<name>A0A5J5A023_9ASTE</name>
<dbReference type="Proteomes" id="UP000325577">
    <property type="component" value="Linkage Group LG4"/>
</dbReference>
<keyword evidence="4" id="KW-1185">Reference proteome</keyword>
<dbReference type="InterPro" id="IPR046848">
    <property type="entry name" value="E_motif"/>
</dbReference>